<accession>A0A9P6F6D4</accession>
<dbReference type="AlphaFoldDB" id="A0A9P6F6D4"/>
<evidence type="ECO:0000313" key="4">
    <source>
        <dbReference type="Proteomes" id="UP000723463"/>
    </source>
</evidence>
<dbReference type="InterPro" id="IPR036361">
    <property type="entry name" value="SAP_dom_sf"/>
</dbReference>
<feature type="compositionally biased region" description="Polar residues" evidence="1">
    <location>
        <begin position="1"/>
        <end position="12"/>
    </location>
</feature>
<protein>
    <recommendedName>
        <fullName evidence="2">RNF34/RFFL SAP domain-containing protein</fullName>
    </recommendedName>
</protein>
<organism evidence="3 4">
    <name type="scientific">Mortierella hygrophila</name>
    <dbReference type="NCBI Taxonomy" id="979708"/>
    <lineage>
        <taxon>Eukaryota</taxon>
        <taxon>Fungi</taxon>
        <taxon>Fungi incertae sedis</taxon>
        <taxon>Mucoromycota</taxon>
        <taxon>Mortierellomycotina</taxon>
        <taxon>Mortierellomycetes</taxon>
        <taxon>Mortierellales</taxon>
        <taxon>Mortierellaceae</taxon>
        <taxon>Mortierella</taxon>
    </lineage>
</organism>
<reference evidence="3" key="1">
    <citation type="journal article" date="2020" name="Fungal Divers.">
        <title>Resolving the Mortierellaceae phylogeny through synthesis of multi-gene phylogenetics and phylogenomics.</title>
        <authorList>
            <person name="Vandepol N."/>
            <person name="Liber J."/>
            <person name="Desiro A."/>
            <person name="Na H."/>
            <person name="Kennedy M."/>
            <person name="Barry K."/>
            <person name="Grigoriev I.V."/>
            <person name="Miller A.N."/>
            <person name="O'Donnell K."/>
            <person name="Stajich J.E."/>
            <person name="Bonito G."/>
        </authorList>
    </citation>
    <scope>NUCLEOTIDE SEQUENCE</scope>
    <source>
        <strain evidence="3">NRRL 2591</strain>
    </source>
</reference>
<gene>
    <name evidence="3" type="ORF">EC957_000285</name>
</gene>
<dbReference type="EMBL" id="JAAAXW010000100">
    <property type="protein sequence ID" value="KAF9544016.1"/>
    <property type="molecule type" value="Genomic_DNA"/>
</dbReference>
<dbReference type="InterPro" id="IPR057299">
    <property type="entry name" value="RNF34_RFFL_SAP"/>
</dbReference>
<keyword evidence="4" id="KW-1185">Reference proteome</keyword>
<proteinExistence type="predicted"/>
<feature type="region of interest" description="Disordered" evidence="1">
    <location>
        <begin position="1"/>
        <end position="42"/>
    </location>
</feature>
<comment type="caution">
    <text evidence="3">The sequence shown here is derived from an EMBL/GenBank/DDBJ whole genome shotgun (WGS) entry which is preliminary data.</text>
</comment>
<name>A0A9P6F6D4_9FUNG</name>
<feature type="compositionally biased region" description="Low complexity" evidence="1">
    <location>
        <begin position="13"/>
        <end position="32"/>
    </location>
</feature>
<evidence type="ECO:0000259" key="2">
    <source>
        <dbReference type="Pfam" id="PF23632"/>
    </source>
</evidence>
<feature type="domain" description="RNF34/RFFL SAP" evidence="2">
    <location>
        <begin position="38"/>
        <end position="81"/>
    </location>
</feature>
<evidence type="ECO:0000313" key="3">
    <source>
        <dbReference type="EMBL" id="KAF9544016.1"/>
    </source>
</evidence>
<dbReference type="SUPFAM" id="SSF68906">
    <property type="entry name" value="SAP domain"/>
    <property type="match status" value="1"/>
</dbReference>
<sequence length="83" mass="9160">MNTGSENTRSENTQAKATANAGDATNATSTSAHVPSSTNLTREELMHMHAKDLLQMLDERHINHLAVVEKPELVDLILEQRSH</sequence>
<dbReference type="Proteomes" id="UP000723463">
    <property type="component" value="Unassembled WGS sequence"/>
</dbReference>
<evidence type="ECO:0000256" key="1">
    <source>
        <dbReference type="SAM" id="MobiDB-lite"/>
    </source>
</evidence>
<dbReference type="Gene3D" id="1.10.720.140">
    <property type="match status" value="1"/>
</dbReference>
<dbReference type="Pfam" id="PF23632">
    <property type="entry name" value="SAP_RNF34_RFFL"/>
    <property type="match status" value="1"/>
</dbReference>